<dbReference type="EMBL" id="HACG01000502">
    <property type="protein sequence ID" value="CEK47367.1"/>
    <property type="molecule type" value="Transcribed_RNA"/>
</dbReference>
<accession>A0A0B6XTM6</accession>
<name>A0A0B6XTM6_9EUPU</name>
<evidence type="ECO:0000259" key="3">
    <source>
        <dbReference type="PROSITE" id="PS50026"/>
    </source>
</evidence>
<dbReference type="AlphaFoldDB" id="A0A0B6XTM6"/>
<dbReference type="PROSITE" id="PS50026">
    <property type="entry name" value="EGF_3"/>
    <property type="match status" value="1"/>
</dbReference>
<comment type="caution">
    <text evidence="1">Lacks conserved residue(s) required for the propagation of feature annotation.</text>
</comment>
<keyword evidence="2" id="KW-0812">Transmembrane</keyword>
<organism evidence="4">
    <name type="scientific">Arion vulgaris</name>
    <dbReference type="NCBI Taxonomy" id="1028688"/>
    <lineage>
        <taxon>Eukaryota</taxon>
        <taxon>Metazoa</taxon>
        <taxon>Spiralia</taxon>
        <taxon>Lophotrochozoa</taxon>
        <taxon>Mollusca</taxon>
        <taxon>Gastropoda</taxon>
        <taxon>Heterobranchia</taxon>
        <taxon>Euthyneura</taxon>
        <taxon>Panpulmonata</taxon>
        <taxon>Eupulmonata</taxon>
        <taxon>Stylommatophora</taxon>
        <taxon>Helicina</taxon>
        <taxon>Arionoidea</taxon>
        <taxon>Arionidae</taxon>
        <taxon>Arion</taxon>
    </lineage>
</organism>
<keyword evidence="2" id="KW-0472">Membrane</keyword>
<feature type="non-terminal residue" evidence="4">
    <location>
        <position position="1"/>
    </location>
</feature>
<dbReference type="PROSITE" id="PS00022">
    <property type="entry name" value="EGF_1"/>
    <property type="match status" value="1"/>
</dbReference>
<dbReference type="Gene3D" id="2.10.25.10">
    <property type="entry name" value="Laminin"/>
    <property type="match status" value="1"/>
</dbReference>
<gene>
    <name evidence="4" type="primary">ORF1203</name>
</gene>
<sequence length="80" mass="8998">LNGGTCVYIPALTDQFCQCPEQWVGRRCELLDAISVREDYNHQASLLFGRTLIIIGIVIAVLVFIIICIASYILATKRRK</sequence>
<dbReference type="SUPFAM" id="SSF57196">
    <property type="entry name" value="EGF/Laminin"/>
    <property type="match status" value="1"/>
</dbReference>
<protein>
    <recommendedName>
        <fullName evidence="3">EGF-like domain-containing protein</fullName>
    </recommendedName>
</protein>
<evidence type="ECO:0000256" key="1">
    <source>
        <dbReference type="PROSITE-ProRule" id="PRU00076"/>
    </source>
</evidence>
<feature type="transmembrane region" description="Helical" evidence="2">
    <location>
        <begin position="52"/>
        <end position="75"/>
    </location>
</feature>
<feature type="domain" description="EGF-like" evidence="3">
    <location>
        <begin position="1"/>
        <end position="29"/>
    </location>
</feature>
<keyword evidence="1" id="KW-0245">EGF-like domain</keyword>
<proteinExistence type="predicted"/>
<feature type="disulfide bond" evidence="1">
    <location>
        <begin position="19"/>
        <end position="28"/>
    </location>
</feature>
<feature type="non-terminal residue" evidence="4">
    <location>
        <position position="80"/>
    </location>
</feature>
<evidence type="ECO:0000313" key="4">
    <source>
        <dbReference type="EMBL" id="CEK47367.1"/>
    </source>
</evidence>
<evidence type="ECO:0000256" key="2">
    <source>
        <dbReference type="SAM" id="Phobius"/>
    </source>
</evidence>
<keyword evidence="2" id="KW-1133">Transmembrane helix</keyword>
<reference evidence="4" key="1">
    <citation type="submission" date="2014-12" db="EMBL/GenBank/DDBJ databases">
        <title>Insight into the proteome of Arion vulgaris.</title>
        <authorList>
            <person name="Aradska J."/>
            <person name="Bulat T."/>
            <person name="Smidak R."/>
            <person name="Sarate P."/>
            <person name="Gangsoo J."/>
            <person name="Sialana F."/>
            <person name="Bilban M."/>
            <person name="Lubec G."/>
        </authorList>
    </citation>
    <scope>NUCLEOTIDE SEQUENCE</scope>
    <source>
        <tissue evidence="4">Skin</tissue>
    </source>
</reference>
<keyword evidence="1" id="KW-1015">Disulfide bond</keyword>
<dbReference type="InterPro" id="IPR000742">
    <property type="entry name" value="EGF"/>
</dbReference>